<dbReference type="AlphaFoldDB" id="A0A6L6PQ27"/>
<dbReference type="InterPro" id="IPR009057">
    <property type="entry name" value="Homeodomain-like_sf"/>
</dbReference>
<keyword evidence="1" id="KW-0805">Transcription regulation</keyword>
<dbReference type="GO" id="GO:0005829">
    <property type="term" value="C:cytosol"/>
    <property type="evidence" value="ECO:0007669"/>
    <property type="project" value="TreeGrafter"/>
</dbReference>
<dbReference type="SMART" id="SM00342">
    <property type="entry name" value="HTH_ARAC"/>
    <property type="match status" value="1"/>
</dbReference>
<dbReference type="EMBL" id="WNKY01000051">
    <property type="protein sequence ID" value="MTV41226.1"/>
    <property type="molecule type" value="Genomic_DNA"/>
</dbReference>
<dbReference type="Pfam" id="PF12833">
    <property type="entry name" value="HTH_18"/>
    <property type="match status" value="1"/>
</dbReference>
<evidence type="ECO:0000259" key="4">
    <source>
        <dbReference type="PROSITE" id="PS01124"/>
    </source>
</evidence>
<dbReference type="InterPro" id="IPR020449">
    <property type="entry name" value="Tscrpt_reg_AraC-type_HTH"/>
</dbReference>
<gene>
    <name evidence="5" type="ORF">GM676_27045</name>
</gene>
<dbReference type="OrthoDB" id="6506763at2"/>
<dbReference type="InterPro" id="IPR032687">
    <property type="entry name" value="AraC-type_N"/>
</dbReference>
<evidence type="ECO:0000313" key="5">
    <source>
        <dbReference type="EMBL" id="MTV41226.1"/>
    </source>
</evidence>
<protein>
    <submittedName>
        <fullName evidence="5">Helix-turn-helix domain-containing protein</fullName>
    </submittedName>
</protein>
<dbReference type="GO" id="GO:0000976">
    <property type="term" value="F:transcription cis-regulatory region binding"/>
    <property type="evidence" value="ECO:0007669"/>
    <property type="project" value="TreeGrafter"/>
</dbReference>
<keyword evidence="6" id="KW-1185">Reference proteome</keyword>
<sequence length="339" mass="38281">MTDTDNYNGYTTANIPVYLLRCLAATMAEFGHDPARLCLGLGFTIEDLSNPACRVSFRQGSALIRRALQLAPGKGLGLLIGERETIASIGLVGYAMMTCATLGDAVALGMSQQKFTGSMLEFEMRQDEQYVSVSACNRFHEPDIQMFLVEEAFASFLQVARGLAGNSFLPRRVDLNYAAPAYASEYERIFQCPVRFGQPVNAFVTDVEWAARPLLTYDPLSHRQALEFMEIGFSREREKVDLFESIERAVRHNLREQPSFADIARKLCLSERTLRRRLAENGVSYQALLDNVRKNRALEMLANPRLSIEQVAFEIGFCDSHNFRRAFKRWTGNTPSEMR</sequence>
<organism evidence="5 6">
    <name type="scientific">Duganella radicis</name>
    <dbReference type="NCBI Taxonomy" id="551988"/>
    <lineage>
        <taxon>Bacteria</taxon>
        <taxon>Pseudomonadati</taxon>
        <taxon>Pseudomonadota</taxon>
        <taxon>Betaproteobacteria</taxon>
        <taxon>Burkholderiales</taxon>
        <taxon>Oxalobacteraceae</taxon>
        <taxon>Telluria group</taxon>
        <taxon>Duganella</taxon>
    </lineage>
</organism>
<dbReference type="PANTHER" id="PTHR47894">
    <property type="entry name" value="HTH-TYPE TRANSCRIPTIONAL REGULATOR GADX"/>
    <property type="match status" value="1"/>
</dbReference>
<dbReference type="PROSITE" id="PS01124">
    <property type="entry name" value="HTH_ARAC_FAMILY_2"/>
    <property type="match status" value="1"/>
</dbReference>
<keyword evidence="2" id="KW-0238">DNA-binding</keyword>
<dbReference type="PRINTS" id="PR00032">
    <property type="entry name" value="HTHARAC"/>
</dbReference>
<evidence type="ECO:0000256" key="1">
    <source>
        <dbReference type="ARBA" id="ARBA00023015"/>
    </source>
</evidence>
<comment type="caution">
    <text evidence="5">The sequence shown here is derived from an EMBL/GenBank/DDBJ whole genome shotgun (WGS) entry which is preliminary data.</text>
</comment>
<reference evidence="5 6" key="1">
    <citation type="submission" date="2019-11" db="EMBL/GenBank/DDBJ databases">
        <title>Type strains purchased from KCTC, JCM and DSMZ.</title>
        <authorList>
            <person name="Lu H."/>
        </authorList>
    </citation>
    <scope>NUCLEOTIDE SEQUENCE [LARGE SCALE GENOMIC DNA]</scope>
    <source>
        <strain evidence="5 6">KCTC 22382</strain>
    </source>
</reference>
<dbReference type="Gene3D" id="1.10.10.60">
    <property type="entry name" value="Homeodomain-like"/>
    <property type="match status" value="1"/>
</dbReference>
<evidence type="ECO:0000256" key="2">
    <source>
        <dbReference type="ARBA" id="ARBA00023125"/>
    </source>
</evidence>
<evidence type="ECO:0000313" key="6">
    <source>
        <dbReference type="Proteomes" id="UP000475582"/>
    </source>
</evidence>
<dbReference type="PANTHER" id="PTHR47894:SF1">
    <property type="entry name" value="HTH-TYPE TRANSCRIPTIONAL REGULATOR VQSM"/>
    <property type="match status" value="1"/>
</dbReference>
<dbReference type="SUPFAM" id="SSF46689">
    <property type="entry name" value="Homeodomain-like"/>
    <property type="match status" value="1"/>
</dbReference>
<dbReference type="Pfam" id="PF12625">
    <property type="entry name" value="Arabinose_bd"/>
    <property type="match status" value="1"/>
</dbReference>
<dbReference type="Proteomes" id="UP000475582">
    <property type="component" value="Unassembled WGS sequence"/>
</dbReference>
<feature type="domain" description="HTH araC/xylS-type" evidence="4">
    <location>
        <begin position="244"/>
        <end position="339"/>
    </location>
</feature>
<accession>A0A6L6PQ27</accession>
<dbReference type="InterPro" id="IPR018060">
    <property type="entry name" value="HTH_AraC"/>
</dbReference>
<dbReference type="RefSeq" id="WP_155467311.1">
    <property type="nucleotide sequence ID" value="NZ_WNKY01000051.1"/>
</dbReference>
<name>A0A6L6PQ27_9BURK</name>
<evidence type="ECO:0000256" key="3">
    <source>
        <dbReference type="ARBA" id="ARBA00023163"/>
    </source>
</evidence>
<dbReference type="GO" id="GO:0003700">
    <property type="term" value="F:DNA-binding transcription factor activity"/>
    <property type="evidence" value="ECO:0007669"/>
    <property type="project" value="InterPro"/>
</dbReference>
<proteinExistence type="predicted"/>
<keyword evidence="3" id="KW-0804">Transcription</keyword>